<sequence>MKLVRRVQRVQRVHVAGLLCALAGLGAAVACGGSGDSATTTGDPVASSPSSSSSSSPSGPGGDASVGTNDGGGREGGSTTDGSTHSIQTVFVILMENHSWSTIKGNASAPYINKTLLASAAHAEQYTTPPGLHPSEPNYIWLEAGDNLGITTDDDPKKNHRNTKDHFTSQLEAAGISWKAYVEEISGNDCPLVSTGLYGTKHVPQLYFDDVTDTNSPSSQHCKDHIRPYSELATDLSAGKVARYNFITPNLCDDMHGQTFGTKCQALVADLVKDGDTWLSTEVPKILASKAYKDGGALFILWDEGDESLGQEASDGPLPAFVLSPFAKAGFTSNTAYTHSSTLHTFETIFGVPYLRGAQTSNDLSDMFTSFP</sequence>
<dbReference type="PANTHER" id="PTHR31956">
    <property type="entry name" value="NON-SPECIFIC PHOSPHOLIPASE C4-RELATED"/>
    <property type="match status" value="1"/>
</dbReference>
<dbReference type="InterPro" id="IPR007312">
    <property type="entry name" value="Phosphoesterase"/>
</dbReference>
<dbReference type="STRING" id="1391654.AKJ09_07146"/>
<keyword evidence="5" id="KW-1185">Reference proteome</keyword>
<dbReference type="KEGG" id="llu:AKJ09_07146"/>
<evidence type="ECO:0000256" key="2">
    <source>
        <dbReference type="SAM" id="MobiDB-lite"/>
    </source>
</evidence>
<accession>A0A0K1Q404</accession>
<dbReference type="EMBL" id="CP012333">
    <property type="protein sequence ID" value="AKV00483.1"/>
    <property type="molecule type" value="Genomic_DNA"/>
</dbReference>
<gene>
    <name evidence="4" type="ORF">AKJ09_07146</name>
</gene>
<feature type="chain" id="PRO_5005467059" evidence="3">
    <location>
        <begin position="31"/>
        <end position="372"/>
    </location>
</feature>
<evidence type="ECO:0000313" key="4">
    <source>
        <dbReference type="EMBL" id="AKV00483.1"/>
    </source>
</evidence>
<dbReference type="GO" id="GO:0042578">
    <property type="term" value="F:phosphoric ester hydrolase activity"/>
    <property type="evidence" value="ECO:0007669"/>
    <property type="project" value="UniProtKB-ARBA"/>
</dbReference>
<dbReference type="PROSITE" id="PS51257">
    <property type="entry name" value="PROKAR_LIPOPROTEIN"/>
    <property type="match status" value="1"/>
</dbReference>
<dbReference type="AlphaFoldDB" id="A0A0K1Q404"/>
<name>A0A0K1Q404_9BACT</name>
<protein>
    <submittedName>
        <fullName evidence="4">Putative acid phosphatase</fullName>
    </submittedName>
</protein>
<dbReference type="Pfam" id="PF04185">
    <property type="entry name" value="Phosphoesterase"/>
    <property type="match status" value="1"/>
</dbReference>
<dbReference type="PATRIC" id="fig|1391654.3.peg.7253"/>
<organism evidence="4 5">
    <name type="scientific">Labilithrix luteola</name>
    <dbReference type="NCBI Taxonomy" id="1391654"/>
    <lineage>
        <taxon>Bacteria</taxon>
        <taxon>Pseudomonadati</taxon>
        <taxon>Myxococcota</taxon>
        <taxon>Polyangia</taxon>
        <taxon>Polyangiales</taxon>
        <taxon>Labilitrichaceae</taxon>
        <taxon>Labilithrix</taxon>
    </lineage>
</organism>
<dbReference type="Proteomes" id="UP000064967">
    <property type="component" value="Chromosome"/>
</dbReference>
<evidence type="ECO:0000256" key="1">
    <source>
        <dbReference type="ARBA" id="ARBA00022801"/>
    </source>
</evidence>
<keyword evidence="3" id="KW-0732">Signal</keyword>
<evidence type="ECO:0000256" key="3">
    <source>
        <dbReference type="SAM" id="SignalP"/>
    </source>
</evidence>
<feature type="compositionally biased region" description="Low complexity" evidence="2">
    <location>
        <begin position="33"/>
        <end position="58"/>
    </location>
</feature>
<reference evidence="4 5" key="1">
    <citation type="submission" date="2015-08" db="EMBL/GenBank/DDBJ databases">
        <authorList>
            <person name="Babu N.S."/>
            <person name="Beckwith C.J."/>
            <person name="Beseler K.G."/>
            <person name="Brison A."/>
            <person name="Carone J.V."/>
            <person name="Caskin T.P."/>
            <person name="Diamond M."/>
            <person name="Durham M.E."/>
            <person name="Foxe J.M."/>
            <person name="Go M."/>
            <person name="Henderson B.A."/>
            <person name="Jones I.B."/>
            <person name="McGettigan J.A."/>
            <person name="Micheletti S.J."/>
            <person name="Nasrallah M.E."/>
            <person name="Ortiz D."/>
            <person name="Piller C.R."/>
            <person name="Privatt S.R."/>
            <person name="Schneider S.L."/>
            <person name="Sharp S."/>
            <person name="Smith T.C."/>
            <person name="Stanton J.D."/>
            <person name="Ullery H.E."/>
            <person name="Wilson R.J."/>
            <person name="Serrano M.G."/>
            <person name="Buck G."/>
            <person name="Lee V."/>
            <person name="Wang Y."/>
            <person name="Carvalho R."/>
            <person name="Voegtly L."/>
            <person name="Shi R."/>
            <person name="Duckworth R."/>
            <person name="Johnson A."/>
            <person name="Loviza R."/>
            <person name="Walstead R."/>
            <person name="Shah Z."/>
            <person name="Kiflezghi M."/>
            <person name="Wade K."/>
            <person name="Ball S.L."/>
            <person name="Bradley K.W."/>
            <person name="Asai D.J."/>
            <person name="Bowman C.A."/>
            <person name="Russell D.A."/>
            <person name="Pope W.H."/>
            <person name="Jacobs-Sera D."/>
            <person name="Hendrix R.W."/>
            <person name="Hatfull G.F."/>
        </authorList>
    </citation>
    <scope>NUCLEOTIDE SEQUENCE [LARGE SCALE GENOMIC DNA]</scope>
    <source>
        <strain evidence="4 5">DSM 27648</strain>
    </source>
</reference>
<dbReference type="OrthoDB" id="9770871at2"/>
<proteinExistence type="predicted"/>
<feature type="region of interest" description="Disordered" evidence="2">
    <location>
        <begin position="33"/>
        <end position="83"/>
    </location>
</feature>
<dbReference type="GO" id="GO:0009395">
    <property type="term" value="P:phospholipid catabolic process"/>
    <property type="evidence" value="ECO:0007669"/>
    <property type="project" value="TreeGrafter"/>
</dbReference>
<evidence type="ECO:0000313" key="5">
    <source>
        <dbReference type="Proteomes" id="UP000064967"/>
    </source>
</evidence>
<dbReference type="PANTHER" id="PTHR31956:SF1">
    <property type="entry name" value="NON-SPECIFIC PHOSPHOLIPASE C1"/>
    <property type="match status" value="1"/>
</dbReference>
<dbReference type="RefSeq" id="WP_146651767.1">
    <property type="nucleotide sequence ID" value="NZ_CP012333.1"/>
</dbReference>
<dbReference type="Gene3D" id="3.40.720.10">
    <property type="entry name" value="Alkaline Phosphatase, subunit A"/>
    <property type="match status" value="1"/>
</dbReference>
<dbReference type="InterPro" id="IPR017850">
    <property type="entry name" value="Alkaline_phosphatase_core_sf"/>
</dbReference>
<feature type="compositionally biased region" description="Gly residues" evidence="2">
    <location>
        <begin position="59"/>
        <end position="76"/>
    </location>
</feature>
<keyword evidence="1" id="KW-0378">Hydrolase</keyword>
<feature type="signal peptide" evidence="3">
    <location>
        <begin position="1"/>
        <end position="30"/>
    </location>
</feature>